<evidence type="ECO:0000259" key="10">
    <source>
        <dbReference type="PROSITE" id="PS50851"/>
    </source>
</evidence>
<dbReference type="InterPro" id="IPR036097">
    <property type="entry name" value="HisK_dim/P_sf"/>
</dbReference>
<dbReference type="InterPro" id="IPR036061">
    <property type="entry name" value="CheW-like_dom_sf"/>
</dbReference>
<feature type="domain" description="CheW-like" evidence="10">
    <location>
        <begin position="607"/>
        <end position="755"/>
    </location>
</feature>
<evidence type="ECO:0000256" key="7">
    <source>
        <dbReference type="SAM" id="Coils"/>
    </source>
</evidence>
<dbReference type="InterPro" id="IPR008207">
    <property type="entry name" value="Sig_transdc_His_kin_Hpt_dom"/>
</dbReference>
<dbReference type="PANTHER" id="PTHR43395:SF1">
    <property type="entry name" value="CHEMOTAXIS PROTEIN CHEA"/>
    <property type="match status" value="1"/>
</dbReference>
<name>A0A2G6E871_9BACT</name>
<feature type="coiled-coil region" evidence="7">
    <location>
        <begin position="65"/>
        <end position="92"/>
    </location>
</feature>
<dbReference type="InterPro" id="IPR004105">
    <property type="entry name" value="CheA-like_dim"/>
</dbReference>
<feature type="domain" description="HPt" evidence="11">
    <location>
        <begin position="3"/>
        <end position="111"/>
    </location>
</feature>
<evidence type="ECO:0000259" key="9">
    <source>
        <dbReference type="PROSITE" id="PS50109"/>
    </source>
</evidence>
<keyword evidence="3 6" id="KW-0597">Phosphoprotein</keyword>
<evidence type="ECO:0000256" key="5">
    <source>
        <dbReference type="ARBA" id="ARBA00022777"/>
    </source>
</evidence>
<dbReference type="Proteomes" id="UP000229740">
    <property type="component" value="Unassembled WGS sequence"/>
</dbReference>
<dbReference type="GO" id="GO:0006935">
    <property type="term" value="P:chemotaxis"/>
    <property type="evidence" value="ECO:0007669"/>
    <property type="project" value="InterPro"/>
</dbReference>
<gene>
    <name evidence="12" type="ORF">CSB45_04315</name>
</gene>
<dbReference type="InterPro" id="IPR004358">
    <property type="entry name" value="Sig_transdc_His_kin-like_C"/>
</dbReference>
<keyword evidence="4" id="KW-0808">Transferase</keyword>
<dbReference type="GO" id="GO:0005737">
    <property type="term" value="C:cytoplasm"/>
    <property type="evidence" value="ECO:0007669"/>
    <property type="project" value="InterPro"/>
</dbReference>
<evidence type="ECO:0000256" key="8">
    <source>
        <dbReference type="SAM" id="MobiDB-lite"/>
    </source>
</evidence>
<proteinExistence type="predicted"/>
<keyword evidence="7" id="KW-0175">Coiled coil</keyword>
<dbReference type="InterPro" id="IPR005467">
    <property type="entry name" value="His_kinase_dom"/>
</dbReference>
<dbReference type="InterPro" id="IPR002545">
    <property type="entry name" value="CheW-lke_dom"/>
</dbReference>
<comment type="caution">
    <text evidence="12">The sequence shown here is derived from an EMBL/GenBank/DDBJ whole genome shotgun (WGS) entry which is preliminary data.</text>
</comment>
<dbReference type="SUPFAM" id="SSF47384">
    <property type="entry name" value="Homodimeric domain of signal transducing histidine kinase"/>
    <property type="match status" value="1"/>
</dbReference>
<dbReference type="SUPFAM" id="SSF50341">
    <property type="entry name" value="CheW-like"/>
    <property type="match status" value="1"/>
</dbReference>
<keyword evidence="5" id="KW-0418">Kinase</keyword>
<reference evidence="12 13" key="1">
    <citation type="submission" date="2017-10" db="EMBL/GenBank/DDBJ databases">
        <title>Novel microbial diversity and functional potential in the marine mammal oral microbiome.</title>
        <authorList>
            <person name="Dudek N.K."/>
            <person name="Sun C.L."/>
            <person name="Burstein D."/>
            <person name="Kantor R.S."/>
            <person name="Aliaga Goltsman D.S."/>
            <person name="Bik E.M."/>
            <person name="Thomas B.C."/>
            <person name="Banfield J.F."/>
            <person name="Relman D.A."/>
        </authorList>
    </citation>
    <scope>NUCLEOTIDE SEQUENCE [LARGE SCALE GENOMIC DNA]</scope>
    <source>
        <strain evidence="12">DOLZORAL124_49_17</strain>
    </source>
</reference>
<dbReference type="Pfam" id="PF02895">
    <property type="entry name" value="H-kinase_dim"/>
    <property type="match status" value="1"/>
</dbReference>
<organism evidence="12 13">
    <name type="scientific">candidate division KSB3 bacterium</name>
    <dbReference type="NCBI Taxonomy" id="2044937"/>
    <lineage>
        <taxon>Bacteria</taxon>
        <taxon>candidate division KSB3</taxon>
    </lineage>
</organism>
<dbReference type="Gene3D" id="1.20.120.160">
    <property type="entry name" value="HPT domain"/>
    <property type="match status" value="1"/>
</dbReference>
<accession>A0A2G6E871</accession>
<feature type="modified residue" description="Phosphohistidine" evidence="6">
    <location>
        <position position="54"/>
    </location>
</feature>
<dbReference type="InterPro" id="IPR036890">
    <property type="entry name" value="HATPase_C_sf"/>
</dbReference>
<dbReference type="InterPro" id="IPR051315">
    <property type="entry name" value="Bact_Chemotaxis_CheA"/>
</dbReference>
<feature type="domain" description="Histidine kinase" evidence="9">
    <location>
        <begin position="406"/>
        <end position="605"/>
    </location>
</feature>
<protein>
    <recommendedName>
        <fullName evidence="2">histidine kinase</fullName>
        <ecNumber evidence="2">2.7.13.3</ecNumber>
    </recommendedName>
</protein>
<dbReference type="Gene3D" id="1.10.287.560">
    <property type="entry name" value="Histidine kinase CheA-like, homodimeric domain"/>
    <property type="match status" value="1"/>
</dbReference>
<dbReference type="PROSITE" id="PS50109">
    <property type="entry name" value="HIS_KIN"/>
    <property type="match status" value="1"/>
</dbReference>
<dbReference type="AlphaFoldDB" id="A0A2G6E871"/>
<dbReference type="SMART" id="SM00073">
    <property type="entry name" value="HPT"/>
    <property type="match status" value="1"/>
</dbReference>
<feature type="region of interest" description="Disordered" evidence="8">
    <location>
        <begin position="134"/>
        <end position="159"/>
    </location>
</feature>
<evidence type="ECO:0000256" key="1">
    <source>
        <dbReference type="ARBA" id="ARBA00000085"/>
    </source>
</evidence>
<dbReference type="InterPro" id="IPR036641">
    <property type="entry name" value="HPT_dom_sf"/>
</dbReference>
<dbReference type="SUPFAM" id="SSF55874">
    <property type="entry name" value="ATPase domain of HSP90 chaperone/DNA topoisomerase II/histidine kinase"/>
    <property type="match status" value="1"/>
</dbReference>
<evidence type="ECO:0000256" key="6">
    <source>
        <dbReference type="PROSITE-ProRule" id="PRU00110"/>
    </source>
</evidence>
<comment type="catalytic activity">
    <reaction evidence="1">
        <text>ATP + protein L-histidine = ADP + protein N-phospho-L-histidine.</text>
        <dbReference type="EC" id="2.7.13.3"/>
    </reaction>
</comment>
<dbReference type="SMART" id="SM00260">
    <property type="entry name" value="CheW"/>
    <property type="match status" value="1"/>
</dbReference>
<dbReference type="EMBL" id="PDPS01000023">
    <property type="protein sequence ID" value="PID58296.1"/>
    <property type="molecule type" value="Genomic_DNA"/>
</dbReference>
<dbReference type="EC" id="2.7.13.3" evidence="2"/>
<evidence type="ECO:0000256" key="3">
    <source>
        <dbReference type="ARBA" id="ARBA00022553"/>
    </source>
</evidence>
<dbReference type="InterPro" id="IPR037006">
    <property type="entry name" value="CheA-like_homodim_sf"/>
</dbReference>
<dbReference type="PRINTS" id="PR00344">
    <property type="entry name" value="BCTRLSENSOR"/>
</dbReference>
<sequence length="776" mass="86375">MMNQQDIDELNEVFVEESQEIVEKLDKDVLELEKYVGKPELNKALLNNIFRYVHTLKGNSGLAGADNLCDLAHKMESLLDKLRKEKIELTADMVDILFEGIDRIKSILQEVRTGSEHGVEIQDLVKRLDRHLSEVPTPSPVTKKPDSPQHALGKAGPISQESCGLIAPSKSLIPDDIQRVLSEYEESRMYECLSRKLGIYEVVLNLMMNSFEQLVASVTDSLMQKHEVIAKVPSSKTAPGYDLQVRIIFASGLAEKALHDYLKSLSGLTKENFSLKTLLPLETSISQTDVPVHKFVRTDLPPLLEDDQLEIPAPVAIEEHGAPILKAVPQPEKKTPSSHAISQKEFLDQSVNTVRVDIKKLDALMNIVGELVLAKARYLQFEAELEDSPEHKALRDSLKKNNDTTAKRLEDLREAVLQVRMVQVGTLFSRFPRIVRDISKQSGKSMFLIREGEETEVDKAVVDEMGEPLIHLVRNAADHGIESPEIRRKRGKPEDGSITLNSYQEGSYIVIEIQDDGAGIDIDTIRAKAVDMGLMDSDAKLSDNEMLNFIFHPGFSTAQKVTSTSGRGVGMDSVKAAISRLKGIIDVQTQAGIGTKFIVKLPLTLAIIQVLLIKLEQQTYAIPLSSVTESFRLNPETIEIVDGQEVTQLRNVVLPLLRLKEAFGITTSNTRNARARSEHDTTEHKQPHPFVAVIGLAEKKIGLVVDELLEQQEIVIKPLGRYLLNTPGFAGATTLGDGRVVLIVDVVSLTENLNQQYRKKRKTWRRQPVIQAVAAT</sequence>
<dbReference type="CDD" id="cd00088">
    <property type="entry name" value="HPT"/>
    <property type="match status" value="1"/>
</dbReference>
<dbReference type="Gene3D" id="3.30.565.10">
    <property type="entry name" value="Histidine kinase-like ATPase, C-terminal domain"/>
    <property type="match status" value="1"/>
</dbReference>
<dbReference type="InterPro" id="IPR003594">
    <property type="entry name" value="HATPase_dom"/>
</dbReference>
<dbReference type="FunFam" id="3.30.565.10:FF:000016">
    <property type="entry name" value="Chemotaxis protein CheA, putative"/>
    <property type="match status" value="1"/>
</dbReference>
<dbReference type="PANTHER" id="PTHR43395">
    <property type="entry name" value="SENSOR HISTIDINE KINASE CHEA"/>
    <property type="match status" value="1"/>
</dbReference>
<dbReference type="SUPFAM" id="SSF47226">
    <property type="entry name" value="Histidine-containing phosphotransfer domain, HPT domain"/>
    <property type="match status" value="1"/>
</dbReference>
<evidence type="ECO:0000313" key="13">
    <source>
        <dbReference type="Proteomes" id="UP000229740"/>
    </source>
</evidence>
<dbReference type="GO" id="GO:0000155">
    <property type="term" value="F:phosphorelay sensor kinase activity"/>
    <property type="evidence" value="ECO:0007669"/>
    <property type="project" value="InterPro"/>
</dbReference>
<evidence type="ECO:0000256" key="4">
    <source>
        <dbReference type="ARBA" id="ARBA00022679"/>
    </source>
</evidence>
<evidence type="ECO:0000259" key="11">
    <source>
        <dbReference type="PROSITE" id="PS50894"/>
    </source>
</evidence>
<dbReference type="Pfam" id="PF02518">
    <property type="entry name" value="HATPase_c"/>
    <property type="match status" value="1"/>
</dbReference>
<dbReference type="CDD" id="cd00731">
    <property type="entry name" value="CheA_reg"/>
    <property type="match status" value="1"/>
</dbReference>
<dbReference type="PROSITE" id="PS50894">
    <property type="entry name" value="HPT"/>
    <property type="match status" value="1"/>
</dbReference>
<dbReference type="Gene3D" id="2.30.30.40">
    <property type="entry name" value="SH3 Domains"/>
    <property type="match status" value="1"/>
</dbReference>
<dbReference type="PROSITE" id="PS50851">
    <property type="entry name" value="CHEW"/>
    <property type="match status" value="1"/>
</dbReference>
<dbReference type="SMART" id="SM00387">
    <property type="entry name" value="HATPase_c"/>
    <property type="match status" value="1"/>
</dbReference>
<evidence type="ECO:0000313" key="12">
    <source>
        <dbReference type="EMBL" id="PID58296.1"/>
    </source>
</evidence>
<evidence type="ECO:0000256" key="2">
    <source>
        <dbReference type="ARBA" id="ARBA00012438"/>
    </source>
</evidence>
<dbReference type="Pfam" id="PF01627">
    <property type="entry name" value="Hpt"/>
    <property type="match status" value="1"/>
</dbReference>
<dbReference type="SMART" id="SM01231">
    <property type="entry name" value="H-kinase_dim"/>
    <property type="match status" value="1"/>
</dbReference>
<dbReference type="Pfam" id="PF01584">
    <property type="entry name" value="CheW"/>
    <property type="match status" value="1"/>
</dbReference>